<name>A0ABP7ZEB4_9MICO</name>
<organism evidence="1 2">
    <name type="scientific">Gryllotalpicola daejeonensis</name>
    <dbReference type="NCBI Taxonomy" id="993087"/>
    <lineage>
        <taxon>Bacteria</taxon>
        <taxon>Bacillati</taxon>
        <taxon>Actinomycetota</taxon>
        <taxon>Actinomycetes</taxon>
        <taxon>Micrococcales</taxon>
        <taxon>Microbacteriaceae</taxon>
        <taxon>Gryllotalpicola</taxon>
    </lineage>
</organism>
<dbReference type="InterPro" id="IPR036086">
    <property type="entry name" value="ParB/Sulfiredoxin_sf"/>
</dbReference>
<proteinExistence type="predicted"/>
<reference evidence="1" key="1">
    <citation type="journal article" date="2014" name="Int. J. Syst. Evol. Microbiol.">
        <title>Complete genome of a new Firmicutes species belonging to the dominant human colonic microbiota ('Ruminococcus bicirculans') reveals two chromosomes and a selective capacity to utilize plant glucans.</title>
        <authorList>
            <consortium name="NISC Comparative Sequencing Program"/>
            <person name="Wegmann U."/>
            <person name="Louis P."/>
            <person name="Goesmann A."/>
            <person name="Henrissat B."/>
            <person name="Duncan S.H."/>
            <person name="Flint H.J."/>
        </authorList>
    </citation>
    <scope>NUCLEOTIDE SEQUENCE</scope>
    <source>
        <strain evidence="1">JCM 17590</strain>
    </source>
</reference>
<dbReference type="RefSeq" id="WP_344790042.1">
    <property type="nucleotide sequence ID" value="NZ_BAABBV010000001.1"/>
</dbReference>
<comment type="caution">
    <text evidence="1">The sequence shown here is derived from an EMBL/GenBank/DDBJ whole genome shotgun (WGS) entry which is preliminary data.</text>
</comment>
<sequence length="172" mass="18526">MAALEVAGDEIEWGDVEFTGSGARDAAAAGLIEEWVHAFMRGKGDNVPLSDGLALQQRWWLGPVAAPAHALRRKVGPEPGLPYPVSEAEWAESLPGYVGSIENGWDVPPSIVEYVGADQFPIADGSHRVEALRSLGRQAVEVVVWFNSEAEWRSFSAPWAHGAVRNAGRKVG</sequence>
<evidence type="ECO:0008006" key="3">
    <source>
        <dbReference type="Google" id="ProtNLM"/>
    </source>
</evidence>
<keyword evidence="2" id="KW-1185">Reference proteome</keyword>
<evidence type="ECO:0000313" key="2">
    <source>
        <dbReference type="Proteomes" id="UP001415169"/>
    </source>
</evidence>
<dbReference type="Proteomes" id="UP001415169">
    <property type="component" value="Unassembled WGS sequence"/>
</dbReference>
<accession>A0ABP7ZEB4</accession>
<dbReference type="SUPFAM" id="SSF110849">
    <property type="entry name" value="ParB/Sulfiredoxin"/>
    <property type="match status" value="1"/>
</dbReference>
<evidence type="ECO:0000313" key="1">
    <source>
        <dbReference type="EMBL" id="GAA4155163.1"/>
    </source>
</evidence>
<gene>
    <name evidence="1" type="ORF">GCM10022286_03750</name>
</gene>
<reference evidence="1" key="2">
    <citation type="submission" date="2023-12" db="EMBL/GenBank/DDBJ databases">
        <authorList>
            <person name="Sun Q."/>
            <person name="Inoue M."/>
        </authorList>
    </citation>
    <scope>NUCLEOTIDE SEQUENCE</scope>
    <source>
        <strain evidence="1">JCM 17590</strain>
    </source>
</reference>
<protein>
    <recommendedName>
        <fullName evidence="3">ParB/Sulfiredoxin domain-containing protein</fullName>
    </recommendedName>
</protein>
<dbReference type="EMBL" id="BAABBV010000001">
    <property type="protein sequence ID" value="GAA4155163.1"/>
    <property type="molecule type" value="Genomic_DNA"/>
</dbReference>